<accession>A0ABP9D0A6</accession>
<dbReference type="EMBL" id="BAABJX010000005">
    <property type="protein sequence ID" value="GAA4821514.1"/>
    <property type="molecule type" value="Genomic_DNA"/>
</dbReference>
<gene>
    <name evidence="1" type="ORF">GCM10023331_02300</name>
</gene>
<dbReference type="Proteomes" id="UP001500298">
    <property type="component" value="Unassembled WGS sequence"/>
</dbReference>
<evidence type="ECO:0000313" key="1">
    <source>
        <dbReference type="EMBL" id="GAA4821514.1"/>
    </source>
</evidence>
<sequence>MMISKGLTLYESRQGNVNEQLTVSSEQIAVLSIIANVVVLIFND</sequence>
<proteinExistence type="predicted"/>
<organism evidence="1 2">
    <name type="scientific">Algivirga pacifica</name>
    <dbReference type="NCBI Taxonomy" id="1162670"/>
    <lineage>
        <taxon>Bacteria</taxon>
        <taxon>Pseudomonadati</taxon>
        <taxon>Bacteroidota</taxon>
        <taxon>Cytophagia</taxon>
        <taxon>Cytophagales</taxon>
        <taxon>Flammeovirgaceae</taxon>
        <taxon>Algivirga</taxon>
    </lineage>
</organism>
<name>A0ABP9D0A6_9BACT</name>
<reference evidence="2" key="1">
    <citation type="journal article" date="2019" name="Int. J. Syst. Evol. Microbiol.">
        <title>The Global Catalogue of Microorganisms (GCM) 10K type strain sequencing project: providing services to taxonomists for standard genome sequencing and annotation.</title>
        <authorList>
            <consortium name="The Broad Institute Genomics Platform"/>
            <consortium name="The Broad Institute Genome Sequencing Center for Infectious Disease"/>
            <person name="Wu L."/>
            <person name="Ma J."/>
        </authorList>
    </citation>
    <scope>NUCLEOTIDE SEQUENCE [LARGE SCALE GENOMIC DNA]</scope>
    <source>
        <strain evidence="2">JCM 18326</strain>
    </source>
</reference>
<keyword evidence="2" id="KW-1185">Reference proteome</keyword>
<dbReference type="RefSeq" id="WP_345368579.1">
    <property type="nucleotide sequence ID" value="NZ_BAABJX010000005.1"/>
</dbReference>
<protein>
    <submittedName>
        <fullName evidence="1">Uncharacterized protein</fullName>
    </submittedName>
</protein>
<evidence type="ECO:0000313" key="2">
    <source>
        <dbReference type="Proteomes" id="UP001500298"/>
    </source>
</evidence>
<comment type="caution">
    <text evidence="1">The sequence shown here is derived from an EMBL/GenBank/DDBJ whole genome shotgun (WGS) entry which is preliminary data.</text>
</comment>